<dbReference type="GO" id="GO:0004523">
    <property type="term" value="F:RNA-DNA hybrid ribonuclease activity"/>
    <property type="evidence" value="ECO:0007669"/>
    <property type="project" value="InterPro"/>
</dbReference>
<dbReference type="InterPro" id="IPR036397">
    <property type="entry name" value="RNaseH_sf"/>
</dbReference>
<dbReference type="Proteomes" id="UP000189701">
    <property type="component" value="Unplaced"/>
</dbReference>
<feature type="region of interest" description="Disordered" evidence="1">
    <location>
        <begin position="1054"/>
        <end position="1073"/>
    </location>
</feature>
<name>A0A1U7XWU6_NICSY</name>
<keyword evidence="4" id="KW-1185">Reference proteome</keyword>
<dbReference type="PANTHER" id="PTHR33116:SF67">
    <property type="entry name" value="REVERSE TRANSCRIPTASE"/>
    <property type="match status" value="1"/>
</dbReference>
<dbReference type="OrthoDB" id="1306129at2759"/>
<dbReference type="InterPro" id="IPR002156">
    <property type="entry name" value="RNaseH_domain"/>
</dbReference>
<gene>
    <name evidence="5" type="primary">LOC104238338</name>
</gene>
<evidence type="ECO:0000256" key="1">
    <source>
        <dbReference type="SAM" id="MobiDB-lite"/>
    </source>
</evidence>
<dbReference type="GeneID" id="104238338"/>
<organism evidence="4 5">
    <name type="scientific">Nicotiana sylvestris</name>
    <name type="common">Wood tobacco</name>
    <name type="synonym">South American tobacco</name>
    <dbReference type="NCBI Taxonomy" id="4096"/>
    <lineage>
        <taxon>Eukaryota</taxon>
        <taxon>Viridiplantae</taxon>
        <taxon>Streptophyta</taxon>
        <taxon>Embryophyta</taxon>
        <taxon>Tracheophyta</taxon>
        <taxon>Spermatophyta</taxon>
        <taxon>Magnoliopsida</taxon>
        <taxon>eudicotyledons</taxon>
        <taxon>Gunneridae</taxon>
        <taxon>Pentapetalae</taxon>
        <taxon>asterids</taxon>
        <taxon>lamiids</taxon>
        <taxon>Solanales</taxon>
        <taxon>Solanaceae</taxon>
        <taxon>Nicotianoideae</taxon>
        <taxon>Nicotianeae</taxon>
        <taxon>Nicotiana</taxon>
    </lineage>
</organism>
<dbReference type="Pfam" id="PF13966">
    <property type="entry name" value="zf-RVT"/>
    <property type="match status" value="1"/>
</dbReference>
<sequence>MTWFKEGDRNTKFFHAQVRGRRKRLQPKRIQNSGGTWIEEEQEIAEEAIKFYEEQFTEASTPSSFDIVEHVPNLINTKQNAELIKQPTKEEVKVAVFGLNGDSAGGPDGMTGKFYHSCWDLIGDDLYDMVRAFFNGHELPKFVTHTNLVLLPKKKEVTTFSNLRPISLSNFSNKVISRVVHERLLKFIPSLISEEHAGFVKGRNIVENILLTQEIVTDIRLRTKVGPNVILKLDMTKVYDRISWLFLTKVLRKMGFTERLIGIVFGLVSNNWYSILINGQTHGFFKSSRGIKQGDPVSPALFILAAEALSRGLNALHTNLYFCGFGMPKWSPKINHLAYTNDMIIFSSSDETSLMLIMQVLKAYEDASGQIVNKTKSAVYLHHLTDMEVVSKVERITGIHRNDFPIIYLGCLIFYARKKLEFYQPLITKVMDKLQSWKGKLLSVGGMAVLISHVLQSMPMHLLSTVNPPKYVINRLHKLFAQFFWSSTVGGTSRHWASWNTSCIPVEEGGIGFRSLHDVAKALFNKLWWNFRTKPSLWSSFVCQKYCKKLNSIIVSWKRGSHIWKKMLECRDLIEHQILWQTKMGSSLFWYENWTGLGALYFLVPQDFGIDENIHNVHDVTLDSEWDVDRLFQILPEDLAVHILEKIKPPSTMQVLERPFWMLETRGYFSVKSAWEYTRRRDEPRIAYKKIWVKGLPFKIAFFMWKVWKAKLPLDDFLKRVGYCMSSKCWCCVQPDEESLQHMFFRSETAKTTWKYFLSRAGINVEGLTLHQAITKFWTANVCLRLKLVMQAIPSCVVWELWKRRNSMKYGEAVTTSRVIYQVSSNLQALVKVRKPGMDRVPHKWQNLLEVMENFTPKLKVTKVMWEFPSAGWLKVNTDGASRGNPGRSSIGFCIRNENGDIVKSVGKEIEETTNTVAEAKAMVEALRFCRFQQYSHVWLQTDSMLLKKIMDGIWKSPWIISEQVEEMMQLMNGGNSTVTHIHREGNKLADHLANYALDNGEIEYQQFWYLDAQGRRFVNEDKLQCPNLRVKVNRSATTMLMPLHAATFDITDAKEQKKHQQSSTTKKTNGMATQPAWGESVLLVHWIYNQHGAKVFNITRIVQLQIESGNIKLVTPHFEHNKKQMALETQLACAANMFFREKQMVRTYATGQGGQPPVPPDQVPAVDATIAPVQASVMPILIPGLQCVPIQVLERPSEGLQLIQRLPEISRLLDQSRYLIVSFCADRLYGDSSHGTAPVAWALDLRNFINSLGTAPVLPSPQMRSASTVLEPHLRSLAYVPQTAPATSFSLLRATPAGSSP</sequence>
<dbReference type="Gene3D" id="3.30.420.10">
    <property type="entry name" value="Ribonuclease H-like superfamily/Ribonuclease H"/>
    <property type="match status" value="1"/>
</dbReference>
<dbReference type="InterPro" id="IPR012337">
    <property type="entry name" value="RNaseH-like_sf"/>
</dbReference>
<evidence type="ECO:0000313" key="4">
    <source>
        <dbReference type="Proteomes" id="UP000189701"/>
    </source>
</evidence>
<feature type="domain" description="Reverse transcriptase" evidence="2">
    <location>
        <begin position="132"/>
        <end position="413"/>
    </location>
</feature>
<dbReference type="Pfam" id="PF13456">
    <property type="entry name" value="RVT_3"/>
    <property type="match status" value="1"/>
</dbReference>
<protein>
    <submittedName>
        <fullName evidence="5">Uncharacterized protein LOC104238338</fullName>
    </submittedName>
</protein>
<dbReference type="eggNOG" id="KOG1075">
    <property type="taxonomic scope" value="Eukaryota"/>
</dbReference>
<dbReference type="PANTHER" id="PTHR33116">
    <property type="entry name" value="REVERSE TRANSCRIPTASE ZINC-BINDING DOMAIN-CONTAINING PROTEIN-RELATED-RELATED"/>
    <property type="match status" value="1"/>
</dbReference>
<dbReference type="CDD" id="cd01650">
    <property type="entry name" value="RT_nLTR_like"/>
    <property type="match status" value="1"/>
</dbReference>
<dbReference type="CDD" id="cd06222">
    <property type="entry name" value="RNase_H_like"/>
    <property type="match status" value="1"/>
</dbReference>
<dbReference type="Pfam" id="PF00078">
    <property type="entry name" value="RVT_1"/>
    <property type="match status" value="1"/>
</dbReference>
<dbReference type="PROSITE" id="PS50878">
    <property type="entry name" value="RT_POL"/>
    <property type="match status" value="1"/>
</dbReference>
<reference evidence="4" key="1">
    <citation type="journal article" date="2013" name="Genome Biol.">
        <title>Reference genomes and transcriptomes of Nicotiana sylvestris and Nicotiana tomentosiformis.</title>
        <authorList>
            <person name="Sierro N."/>
            <person name="Battey J.N."/>
            <person name="Ouadi S."/>
            <person name="Bovet L."/>
            <person name="Goepfert S."/>
            <person name="Bakaher N."/>
            <person name="Peitsch M.C."/>
            <person name="Ivanov N.V."/>
        </authorList>
    </citation>
    <scope>NUCLEOTIDE SEQUENCE [LARGE SCALE GENOMIC DNA]</scope>
</reference>
<dbReference type="STRING" id="4096.A0A1U7XWU6"/>
<evidence type="ECO:0000259" key="2">
    <source>
        <dbReference type="PROSITE" id="PS50878"/>
    </source>
</evidence>
<dbReference type="InterPro" id="IPR044730">
    <property type="entry name" value="RNase_H-like_dom_plant"/>
</dbReference>
<dbReference type="InterPro" id="IPR026960">
    <property type="entry name" value="RVT-Znf"/>
</dbReference>
<dbReference type="PROSITE" id="PS50879">
    <property type="entry name" value="RNASE_H_1"/>
    <property type="match status" value="1"/>
</dbReference>
<dbReference type="SUPFAM" id="SSF53098">
    <property type="entry name" value="Ribonuclease H-like"/>
    <property type="match status" value="1"/>
</dbReference>
<dbReference type="InterPro" id="IPR000477">
    <property type="entry name" value="RT_dom"/>
</dbReference>
<proteinExistence type="predicted"/>
<evidence type="ECO:0000259" key="3">
    <source>
        <dbReference type="PROSITE" id="PS50879"/>
    </source>
</evidence>
<dbReference type="KEGG" id="nsy:104238338"/>
<accession>A0A1U7XWU6</accession>
<evidence type="ECO:0000313" key="5">
    <source>
        <dbReference type="RefSeq" id="XP_009790965.1"/>
    </source>
</evidence>
<dbReference type="RefSeq" id="XP_009790965.1">
    <property type="nucleotide sequence ID" value="XM_009792663.1"/>
</dbReference>
<reference evidence="5" key="2">
    <citation type="submission" date="2025-08" db="UniProtKB">
        <authorList>
            <consortium name="RefSeq"/>
        </authorList>
    </citation>
    <scope>IDENTIFICATION</scope>
    <source>
        <tissue evidence="5">Leaf</tissue>
    </source>
</reference>
<dbReference type="GO" id="GO:0003676">
    <property type="term" value="F:nucleic acid binding"/>
    <property type="evidence" value="ECO:0007669"/>
    <property type="project" value="InterPro"/>
</dbReference>
<feature type="domain" description="RNase H type-1" evidence="3">
    <location>
        <begin position="870"/>
        <end position="999"/>
    </location>
</feature>